<evidence type="ECO:0000313" key="1">
    <source>
        <dbReference type="EMBL" id="QRD02837.1"/>
    </source>
</evidence>
<sequence>MSNRNGAPNLVLFHSPASALSCFFFGFHCSGRSDLPSFECAPSFFSLLHSRSLLAFVFDVPPTPRSSPAAHSLFSFSRN</sequence>
<dbReference type="EMBL" id="CP069036">
    <property type="protein sequence ID" value="QRD02837.1"/>
    <property type="molecule type" value="Genomic_DNA"/>
</dbReference>
<reference evidence="2" key="1">
    <citation type="journal article" date="2021" name="BMC Genomics">
        <title>Chromosome-level genome assembly and manually-curated proteome of model necrotroph Parastagonospora nodorum Sn15 reveals a genome-wide trove of candidate effector homologs, and redundancy of virulence-related functions within an accessory chromosome.</title>
        <authorList>
            <person name="Bertazzoni S."/>
            <person name="Jones D.A.B."/>
            <person name="Phan H.T."/>
            <person name="Tan K.-C."/>
            <person name="Hane J.K."/>
        </authorList>
    </citation>
    <scope>NUCLEOTIDE SEQUENCE [LARGE SCALE GENOMIC DNA]</scope>
    <source>
        <strain evidence="2">SN15 / ATCC MYA-4574 / FGSC 10173)</strain>
    </source>
</reference>
<dbReference type="AlphaFoldDB" id="A0A7U2FCM6"/>
<proteinExistence type="predicted"/>
<keyword evidence="2" id="KW-1185">Reference proteome</keyword>
<organism evidence="1 2">
    <name type="scientific">Phaeosphaeria nodorum (strain SN15 / ATCC MYA-4574 / FGSC 10173)</name>
    <name type="common">Glume blotch fungus</name>
    <name type="synonym">Parastagonospora nodorum</name>
    <dbReference type="NCBI Taxonomy" id="321614"/>
    <lineage>
        <taxon>Eukaryota</taxon>
        <taxon>Fungi</taxon>
        <taxon>Dikarya</taxon>
        <taxon>Ascomycota</taxon>
        <taxon>Pezizomycotina</taxon>
        <taxon>Dothideomycetes</taxon>
        <taxon>Pleosporomycetidae</taxon>
        <taxon>Pleosporales</taxon>
        <taxon>Pleosporineae</taxon>
        <taxon>Phaeosphaeriaceae</taxon>
        <taxon>Parastagonospora</taxon>
    </lineage>
</organism>
<dbReference type="PROSITE" id="PS51257">
    <property type="entry name" value="PROKAR_LIPOPROTEIN"/>
    <property type="match status" value="1"/>
</dbReference>
<gene>
    <name evidence="1" type="ORF">JI435_418750</name>
</gene>
<name>A0A7U2FCM6_PHANO</name>
<evidence type="ECO:0000313" key="2">
    <source>
        <dbReference type="Proteomes" id="UP000663193"/>
    </source>
</evidence>
<dbReference type="Proteomes" id="UP000663193">
    <property type="component" value="Chromosome 14"/>
</dbReference>
<dbReference type="VEuPathDB" id="FungiDB:JI435_418750"/>
<accession>A0A7U2FCM6</accession>
<protein>
    <submittedName>
        <fullName evidence="1">Uncharacterized protein</fullName>
    </submittedName>
</protein>